<dbReference type="EMBL" id="BMQL01000058">
    <property type="protein sequence ID" value="GGR33239.1"/>
    <property type="molecule type" value="Genomic_DNA"/>
</dbReference>
<feature type="domain" description="Phage tail collar" evidence="1">
    <location>
        <begin position="8"/>
        <end position="63"/>
    </location>
</feature>
<proteinExistence type="predicted"/>
<dbReference type="RefSeq" id="WP_189093196.1">
    <property type="nucleotide sequence ID" value="NZ_BMQL01000058.1"/>
</dbReference>
<reference evidence="2" key="1">
    <citation type="journal article" date="2014" name="Int. J. Syst. Evol. Microbiol.">
        <title>Complete genome sequence of Corynebacterium casei LMG S-19264T (=DSM 44701T), isolated from a smear-ripened cheese.</title>
        <authorList>
            <consortium name="US DOE Joint Genome Institute (JGI-PGF)"/>
            <person name="Walter F."/>
            <person name="Albersmeier A."/>
            <person name="Kalinowski J."/>
            <person name="Ruckert C."/>
        </authorList>
    </citation>
    <scope>NUCLEOTIDE SEQUENCE</scope>
    <source>
        <strain evidence="2">JCM 31311</strain>
    </source>
</reference>
<evidence type="ECO:0000313" key="3">
    <source>
        <dbReference type="Proteomes" id="UP000603865"/>
    </source>
</evidence>
<dbReference type="Proteomes" id="UP000603865">
    <property type="component" value="Unassembled WGS sequence"/>
</dbReference>
<dbReference type="InterPro" id="IPR011083">
    <property type="entry name" value="Phage_tail_collar_dom"/>
</dbReference>
<dbReference type="SUPFAM" id="SSF88874">
    <property type="entry name" value="Receptor-binding domain of short tail fibre protein gp12"/>
    <property type="match status" value="1"/>
</dbReference>
<organism evidence="2 3">
    <name type="scientific">Deinococcus ruber</name>
    <dbReference type="NCBI Taxonomy" id="1848197"/>
    <lineage>
        <taxon>Bacteria</taxon>
        <taxon>Thermotogati</taxon>
        <taxon>Deinococcota</taxon>
        <taxon>Deinococci</taxon>
        <taxon>Deinococcales</taxon>
        <taxon>Deinococcaceae</taxon>
        <taxon>Deinococcus</taxon>
    </lineage>
</organism>
<comment type="caution">
    <text evidence="2">The sequence shown here is derived from an EMBL/GenBank/DDBJ whole genome shotgun (WGS) entry which is preliminary data.</text>
</comment>
<dbReference type="InterPro" id="IPR037053">
    <property type="entry name" value="Phage_tail_collar_dom_sf"/>
</dbReference>
<gene>
    <name evidence="2" type="ORF">GCM10008957_49480</name>
</gene>
<reference evidence="2" key="2">
    <citation type="submission" date="2020-09" db="EMBL/GenBank/DDBJ databases">
        <authorList>
            <person name="Sun Q."/>
            <person name="Ohkuma M."/>
        </authorList>
    </citation>
    <scope>NUCLEOTIDE SEQUENCE</scope>
    <source>
        <strain evidence="2">JCM 31311</strain>
    </source>
</reference>
<evidence type="ECO:0000313" key="2">
    <source>
        <dbReference type="EMBL" id="GGR33239.1"/>
    </source>
</evidence>
<accession>A0A918CQA9</accession>
<evidence type="ECO:0000259" key="1">
    <source>
        <dbReference type="Pfam" id="PF07484"/>
    </source>
</evidence>
<keyword evidence="3" id="KW-1185">Reference proteome</keyword>
<protein>
    <submittedName>
        <fullName evidence="2">Tail Collar domain-containing protein</fullName>
    </submittedName>
</protein>
<dbReference type="AlphaFoldDB" id="A0A918CQA9"/>
<sequence length="173" mass="17989">MSTPYLSEIRMMSFNFAPRGWALCNGQLLPINQNQALFSLLGTTYGGNGQTNFALPNLQGRVPIHMGNGYIQGESSGERTHTLTASEVPAHIHPLNASTGAATAIAPASAGIPGGNVLAAPTFPVYAPAGSTQTVLAPAALLSSGGSQPHENMPPYLVMNFCIALQGIFPSRN</sequence>
<name>A0A918CQA9_9DEIO</name>
<dbReference type="Pfam" id="PF07484">
    <property type="entry name" value="Collar"/>
    <property type="match status" value="1"/>
</dbReference>
<dbReference type="Gene3D" id="3.90.1340.10">
    <property type="entry name" value="Phage tail collar domain"/>
    <property type="match status" value="1"/>
</dbReference>